<feature type="region of interest" description="Disordered" evidence="1">
    <location>
        <begin position="1"/>
        <end position="50"/>
    </location>
</feature>
<gene>
    <name evidence="2" type="ORF">L1049_015517</name>
</gene>
<evidence type="ECO:0000256" key="1">
    <source>
        <dbReference type="SAM" id="MobiDB-lite"/>
    </source>
</evidence>
<feature type="compositionally biased region" description="Basic and acidic residues" evidence="1">
    <location>
        <begin position="25"/>
        <end position="43"/>
    </location>
</feature>
<comment type="caution">
    <text evidence="2">The sequence shown here is derived from an EMBL/GenBank/DDBJ whole genome shotgun (WGS) entry which is preliminary data.</text>
</comment>
<dbReference type="Proteomes" id="UP001415857">
    <property type="component" value="Unassembled WGS sequence"/>
</dbReference>
<dbReference type="EMBL" id="JBBPBK010000004">
    <property type="protein sequence ID" value="KAK9287106.1"/>
    <property type="molecule type" value="Genomic_DNA"/>
</dbReference>
<evidence type="ECO:0000313" key="3">
    <source>
        <dbReference type="Proteomes" id="UP001415857"/>
    </source>
</evidence>
<reference evidence="2 3" key="1">
    <citation type="journal article" date="2024" name="Plant J.">
        <title>Genome sequences and population genomics reveal climatic adaptation and genomic divergence between two closely related sweetgum species.</title>
        <authorList>
            <person name="Xu W.Q."/>
            <person name="Ren C.Q."/>
            <person name="Zhang X.Y."/>
            <person name="Comes H.P."/>
            <person name="Liu X.H."/>
            <person name="Li Y.G."/>
            <person name="Kettle C.J."/>
            <person name="Jalonen R."/>
            <person name="Gaisberger H."/>
            <person name="Ma Y.Z."/>
            <person name="Qiu Y.X."/>
        </authorList>
    </citation>
    <scope>NUCLEOTIDE SEQUENCE [LARGE SCALE GENOMIC DNA]</scope>
    <source>
        <strain evidence="2">Hangzhou</strain>
    </source>
</reference>
<feature type="compositionally biased region" description="Basic residues" evidence="1">
    <location>
        <begin position="12"/>
        <end position="22"/>
    </location>
</feature>
<keyword evidence="3" id="KW-1185">Reference proteome</keyword>
<name>A0AAP0RXZ5_LIQFO</name>
<evidence type="ECO:0000313" key="2">
    <source>
        <dbReference type="EMBL" id="KAK9287106.1"/>
    </source>
</evidence>
<proteinExistence type="predicted"/>
<organism evidence="2 3">
    <name type="scientific">Liquidambar formosana</name>
    <name type="common">Formosan gum</name>
    <dbReference type="NCBI Taxonomy" id="63359"/>
    <lineage>
        <taxon>Eukaryota</taxon>
        <taxon>Viridiplantae</taxon>
        <taxon>Streptophyta</taxon>
        <taxon>Embryophyta</taxon>
        <taxon>Tracheophyta</taxon>
        <taxon>Spermatophyta</taxon>
        <taxon>Magnoliopsida</taxon>
        <taxon>eudicotyledons</taxon>
        <taxon>Gunneridae</taxon>
        <taxon>Pentapetalae</taxon>
        <taxon>Saxifragales</taxon>
        <taxon>Altingiaceae</taxon>
        <taxon>Liquidambar</taxon>
    </lineage>
</organism>
<accession>A0AAP0RXZ5</accession>
<dbReference type="AlphaFoldDB" id="A0AAP0RXZ5"/>
<protein>
    <submittedName>
        <fullName evidence="2">Uncharacterized protein</fullName>
    </submittedName>
</protein>
<sequence length="100" mass="11255">MEKLKENNNPKNHYHVPRRGLSRKITAEKKTHHEGTEDTDPHRVNMGSATTTEGEGFFGRCFWHGGAGVAPIHRPLITTTSLLRLRLFTLLESVFLSTSS</sequence>